<reference evidence="1" key="1">
    <citation type="submission" date="2023-07" db="EMBL/GenBank/DDBJ databases">
        <title>Black Yeasts Isolated from many extreme environments.</title>
        <authorList>
            <person name="Coleine C."/>
            <person name="Stajich J.E."/>
            <person name="Selbmann L."/>
        </authorList>
    </citation>
    <scope>NUCLEOTIDE SEQUENCE</scope>
    <source>
        <strain evidence="1">CCFEE 5714</strain>
    </source>
</reference>
<name>A0ACC3NJT7_9PEZI</name>
<proteinExistence type="predicted"/>
<dbReference type="Proteomes" id="UP001281147">
    <property type="component" value="Unassembled WGS sequence"/>
</dbReference>
<accession>A0ACC3NJT7</accession>
<comment type="caution">
    <text evidence="1">The sequence shown here is derived from an EMBL/GenBank/DDBJ whole genome shotgun (WGS) entry which is preliminary data.</text>
</comment>
<evidence type="ECO:0000313" key="2">
    <source>
        <dbReference type="Proteomes" id="UP001281147"/>
    </source>
</evidence>
<organism evidence="1 2">
    <name type="scientific">Vermiconidia calcicola</name>
    <dbReference type="NCBI Taxonomy" id="1690605"/>
    <lineage>
        <taxon>Eukaryota</taxon>
        <taxon>Fungi</taxon>
        <taxon>Dikarya</taxon>
        <taxon>Ascomycota</taxon>
        <taxon>Pezizomycotina</taxon>
        <taxon>Dothideomycetes</taxon>
        <taxon>Dothideomycetidae</taxon>
        <taxon>Mycosphaerellales</taxon>
        <taxon>Extremaceae</taxon>
        <taxon>Vermiconidia</taxon>
    </lineage>
</organism>
<sequence length="200" mass="23639">MATHPNLEWSNQPCFLWRFPQEIQDCIFQLAYPTKPDLNIRFKDDWDSSEREKKKFDREGYTTRPFPSYKVDDFMISKRFFLSAADPHLLHFLLNSNGMLKQFARKLEWESSWFNKELVEFTNLKELKLCIDERAFGGIKLKDAWEDVFKQDELEQLRIVRSLGALRGLTTFALQPAECFYANTPKKEAIYHATSPPSKK</sequence>
<gene>
    <name evidence="1" type="ORF">LTR37_005135</name>
</gene>
<evidence type="ECO:0000313" key="1">
    <source>
        <dbReference type="EMBL" id="KAK3718322.1"/>
    </source>
</evidence>
<keyword evidence="2" id="KW-1185">Reference proteome</keyword>
<dbReference type="EMBL" id="JAUTXU010000032">
    <property type="protein sequence ID" value="KAK3718322.1"/>
    <property type="molecule type" value="Genomic_DNA"/>
</dbReference>
<protein>
    <submittedName>
        <fullName evidence="1">Uncharacterized protein</fullName>
    </submittedName>
</protein>